<gene>
    <name evidence="3" type="ORF">QO231_10895</name>
</gene>
<comment type="caution">
    <text evidence="3">The sequence shown here is derived from an EMBL/GenBank/DDBJ whole genome shotgun (WGS) entry which is preliminary data.</text>
</comment>
<keyword evidence="1" id="KW-0812">Transmembrane</keyword>
<evidence type="ECO:0000259" key="2">
    <source>
        <dbReference type="Pfam" id="PF07331"/>
    </source>
</evidence>
<evidence type="ECO:0000313" key="3">
    <source>
        <dbReference type="EMBL" id="MDU9004357.1"/>
    </source>
</evidence>
<sequence length="141" mass="15484">MINLTDRFCGLFFTLFGPMLFFFLIPTQVETVDFGAIRPKTMPQILSVIISVFGVVLMLKPADGTELRQQPWVKACLIIAILVTGLWSIAQIGFVFVAPPLALVLMLVMGERRPLWIGLGAVGMPALIGFAVTVLLERPLP</sequence>
<keyword evidence="1" id="KW-0472">Membrane</keyword>
<dbReference type="RefSeq" id="WP_316776003.1">
    <property type="nucleotide sequence ID" value="NZ_JASMWN010000007.1"/>
</dbReference>
<accession>A0ABU3VDW0</accession>
<feature type="transmembrane region" description="Helical" evidence="1">
    <location>
        <begin position="71"/>
        <end position="96"/>
    </location>
</feature>
<name>A0ABU3VDW0_9RHOB</name>
<feature type="transmembrane region" description="Helical" evidence="1">
    <location>
        <begin position="116"/>
        <end position="136"/>
    </location>
</feature>
<dbReference type="InterPro" id="IPR009936">
    <property type="entry name" value="DUF1468"/>
</dbReference>
<evidence type="ECO:0000313" key="4">
    <source>
        <dbReference type="Proteomes" id="UP001255416"/>
    </source>
</evidence>
<protein>
    <submittedName>
        <fullName evidence="3">Tripartite tricarboxylate transporter TctB family protein</fullName>
    </submittedName>
</protein>
<keyword evidence="1" id="KW-1133">Transmembrane helix</keyword>
<feature type="domain" description="DUF1468" evidence="2">
    <location>
        <begin position="9"/>
        <end position="141"/>
    </location>
</feature>
<dbReference type="EMBL" id="JASMWN010000007">
    <property type="protein sequence ID" value="MDU9004357.1"/>
    <property type="molecule type" value="Genomic_DNA"/>
</dbReference>
<keyword evidence="4" id="KW-1185">Reference proteome</keyword>
<feature type="transmembrane region" description="Helical" evidence="1">
    <location>
        <begin position="41"/>
        <end position="59"/>
    </location>
</feature>
<organism evidence="3 4">
    <name type="scientific">Sedimentitalea todarodis</name>
    <dbReference type="NCBI Taxonomy" id="1631240"/>
    <lineage>
        <taxon>Bacteria</taxon>
        <taxon>Pseudomonadati</taxon>
        <taxon>Pseudomonadota</taxon>
        <taxon>Alphaproteobacteria</taxon>
        <taxon>Rhodobacterales</taxon>
        <taxon>Paracoccaceae</taxon>
        <taxon>Sedimentitalea</taxon>
    </lineage>
</organism>
<evidence type="ECO:0000256" key="1">
    <source>
        <dbReference type="SAM" id="Phobius"/>
    </source>
</evidence>
<proteinExistence type="predicted"/>
<dbReference type="Proteomes" id="UP001255416">
    <property type="component" value="Unassembled WGS sequence"/>
</dbReference>
<dbReference type="Pfam" id="PF07331">
    <property type="entry name" value="TctB"/>
    <property type="match status" value="1"/>
</dbReference>
<reference evidence="4" key="1">
    <citation type="submission" date="2023-05" db="EMBL/GenBank/DDBJ databases">
        <title>Sedimentitalea sp. nov. JM2-8.</title>
        <authorList>
            <person name="Huang J."/>
        </authorList>
    </citation>
    <scope>NUCLEOTIDE SEQUENCE [LARGE SCALE GENOMIC DNA]</scope>
    <source>
        <strain evidence="4">KHS03</strain>
    </source>
</reference>